<evidence type="ECO:0000313" key="1">
    <source>
        <dbReference type="EMBL" id="SEI51526.1"/>
    </source>
</evidence>
<reference evidence="1 2" key="1">
    <citation type="submission" date="2016-10" db="EMBL/GenBank/DDBJ databases">
        <authorList>
            <person name="de Groot N.N."/>
        </authorList>
    </citation>
    <scope>NUCLEOTIDE SEQUENCE [LARGE SCALE GENOMIC DNA]</scope>
    <source>
        <strain evidence="1 2">DSM 19938</strain>
    </source>
</reference>
<keyword evidence="2" id="KW-1185">Reference proteome</keyword>
<evidence type="ECO:0000313" key="2">
    <source>
        <dbReference type="Proteomes" id="UP000199532"/>
    </source>
</evidence>
<gene>
    <name evidence="1" type="ORF">SAMN04487995_1070</name>
</gene>
<dbReference type="Proteomes" id="UP000199532">
    <property type="component" value="Unassembled WGS sequence"/>
</dbReference>
<organism evidence="1 2">
    <name type="scientific">Dyadobacter koreensis</name>
    <dbReference type="NCBI Taxonomy" id="408657"/>
    <lineage>
        <taxon>Bacteria</taxon>
        <taxon>Pseudomonadati</taxon>
        <taxon>Bacteroidota</taxon>
        <taxon>Cytophagia</taxon>
        <taxon>Cytophagales</taxon>
        <taxon>Spirosomataceae</taxon>
        <taxon>Dyadobacter</taxon>
    </lineage>
</organism>
<dbReference type="STRING" id="408657.SAMN04487995_1070"/>
<dbReference type="AlphaFoldDB" id="A0A1H6RAL8"/>
<protein>
    <submittedName>
        <fullName evidence="1">Uncharacterized protein</fullName>
    </submittedName>
</protein>
<proteinExistence type="predicted"/>
<accession>A0A1H6RAL8</accession>
<sequence>MRLNLFVSSLLTIYYPSDGEKNRRTGGLEKYLNLSDPVGRLFRRPTGKKLHN</sequence>
<dbReference type="EMBL" id="FNXY01000002">
    <property type="protein sequence ID" value="SEI51526.1"/>
    <property type="molecule type" value="Genomic_DNA"/>
</dbReference>
<name>A0A1H6RAL8_9BACT</name>